<feature type="transmembrane region" description="Helical" evidence="1">
    <location>
        <begin position="46"/>
        <end position="62"/>
    </location>
</feature>
<keyword evidence="1" id="KW-0472">Membrane</keyword>
<accession>A0A9X3DFG3</accession>
<evidence type="ECO:0000313" key="2">
    <source>
        <dbReference type="EMBL" id="MCX3265170.1"/>
    </source>
</evidence>
<feature type="transmembrane region" description="Helical" evidence="1">
    <location>
        <begin position="16"/>
        <end position="34"/>
    </location>
</feature>
<protein>
    <submittedName>
        <fullName evidence="2">Uncharacterized protein</fullName>
    </submittedName>
</protein>
<proteinExistence type="predicted"/>
<evidence type="ECO:0000313" key="3">
    <source>
        <dbReference type="Proteomes" id="UP001142592"/>
    </source>
</evidence>
<sequence>MENKELQLNKQKNSNLSILLIVVNLILLLIFANIGDSLDDELSVNYCYLSFGTTVLLGFYAFSYHGKGYRIAKWLFAASLIISALLIGLLLYSAGLAKAFQH</sequence>
<gene>
    <name evidence="2" type="ORF">OQZ29_10455</name>
</gene>
<evidence type="ECO:0000256" key="1">
    <source>
        <dbReference type="SAM" id="Phobius"/>
    </source>
</evidence>
<dbReference type="AlphaFoldDB" id="A0A9X3DFG3"/>
<keyword evidence="1" id="KW-1133">Transmembrane helix</keyword>
<organism evidence="2 3">
    <name type="scientific">Pedobacter agri</name>
    <dbReference type="NCBI Taxonomy" id="454586"/>
    <lineage>
        <taxon>Bacteria</taxon>
        <taxon>Pseudomonadati</taxon>
        <taxon>Bacteroidota</taxon>
        <taxon>Sphingobacteriia</taxon>
        <taxon>Sphingobacteriales</taxon>
        <taxon>Sphingobacteriaceae</taxon>
        <taxon>Pedobacter</taxon>
    </lineage>
</organism>
<reference evidence="2" key="1">
    <citation type="submission" date="2022-11" db="EMBL/GenBank/DDBJ databases">
        <authorList>
            <person name="Graham C."/>
            <person name="Newman J.D."/>
        </authorList>
    </citation>
    <scope>NUCLEOTIDE SEQUENCE</scope>
    <source>
        <strain evidence="2">DSM 19486</strain>
    </source>
</reference>
<keyword evidence="1" id="KW-0812">Transmembrane</keyword>
<keyword evidence="3" id="KW-1185">Reference proteome</keyword>
<dbReference type="EMBL" id="JAPJUH010000003">
    <property type="protein sequence ID" value="MCX3265170.1"/>
    <property type="molecule type" value="Genomic_DNA"/>
</dbReference>
<dbReference type="RefSeq" id="WP_116168336.1">
    <property type="nucleotide sequence ID" value="NZ_JAPJUH010000003.1"/>
</dbReference>
<dbReference type="Proteomes" id="UP001142592">
    <property type="component" value="Unassembled WGS sequence"/>
</dbReference>
<feature type="transmembrane region" description="Helical" evidence="1">
    <location>
        <begin position="74"/>
        <end position="94"/>
    </location>
</feature>
<name>A0A9X3DFG3_9SPHI</name>
<comment type="caution">
    <text evidence="2">The sequence shown here is derived from an EMBL/GenBank/DDBJ whole genome shotgun (WGS) entry which is preliminary data.</text>
</comment>